<evidence type="ECO:0000313" key="5">
    <source>
        <dbReference type="Proteomes" id="UP000578531"/>
    </source>
</evidence>
<dbReference type="GO" id="GO:0000981">
    <property type="term" value="F:DNA-binding transcription factor activity, RNA polymerase II-specific"/>
    <property type="evidence" value="ECO:0007669"/>
    <property type="project" value="InterPro"/>
</dbReference>
<keyword evidence="1" id="KW-0539">Nucleus</keyword>
<dbReference type="InterPro" id="IPR036864">
    <property type="entry name" value="Zn2-C6_fun-type_DNA-bd_sf"/>
</dbReference>
<dbReference type="SUPFAM" id="SSF57701">
    <property type="entry name" value="Zn2/Cys6 DNA-binding domain"/>
    <property type="match status" value="1"/>
</dbReference>
<dbReference type="GO" id="GO:0008270">
    <property type="term" value="F:zinc ion binding"/>
    <property type="evidence" value="ECO:0007669"/>
    <property type="project" value="InterPro"/>
</dbReference>
<dbReference type="PROSITE" id="PS00463">
    <property type="entry name" value="ZN2_CY6_FUNGAL_1"/>
    <property type="match status" value="1"/>
</dbReference>
<organism evidence="4 5">
    <name type="scientific">Letharia columbiana</name>
    <dbReference type="NCBI Taxonomy" id="112416"/>
    <lineage>
        <taxon>Eukaryota</taxon>
        <taxon>Fungi</taxon>
        <taxon>Dikarya</taxon>
        <taxon>Ascomycota</taxon>
        <taxon>Pezizomycotina</taxon>
        <taxon>Lecanoromycetes</taxon>
        <taxon>OSLEUM clade</taxon>
        <taxon>Lecanoromycetidae</taxon>
        <taxon>Lecanorales</taxon>
        <taxon>Lecanorineae</taxon>
        <taxon>Parmeliaceae</taxon>
        <taxon>Letharia</taxon>
    </lineage>
</organism>
<dbReference type="PROSITE" id="PS50048">
    <property type="entry name" value="ZN2_CY6_FUNGAL_2"/>
    <property type="match status" value="1"/>
</dbReference>
<name>A0A8H6CNX6_9LECA</name>
<dbReference type="CDD" id="cd12148">
    <property type="entry name" value="fungal_TF_MHR"/>
    <property type="match status" value="1"/>
</dbReference>
<dbReference type="Proteomes" id="UP000578531">
    <property type="component" value="Unassembled WGS sequence"/>
</dbReference>
<dbReference type="InterPro" id="IPR001138">
    <property type="entry name" value="Zn2Cys6_DnaBD"/>
</dbReference>
<dbReference type="Gene3D" id="4.10.240.10">
    <property type="entry name" value="Zn(2)-C6 fungal-type DNA-binding domain"/>
    <property type="match status" value="1"/>
</dbReference>
<gene>
    <name evidence="4" type="ORF">HO173_012337</name>
</gene>
<feature type="compositionally biased region" description="Polar residues" evidence="2">
    <location>
        <begin position="74"/>
        <end position="94"/>
    </location>
</feature>
<proteinExistence type="predicted"/>
<dbReference type="EMBL" id="JACCJC010000088">
    <property type="protein sequence ID" value="KAF6226734.1"/>
    <property type="molecule type" value="Genomic_DNA"/>
</dbReference>
<comment type="caution">
    <text evidence="4">The sequence shown here is derived from an EMBL/GenBank/DDBJ whole genome shotgun (WGS) entry which is preliminary data.</text>
</comment>
<dbReference type="InterPro" id="IPR050987">
    <property type="entry name" value="AtrR-like"/>
</dbReference>
<dbReference type="SMART" id="SM00066">
    <property type="entry name" value="GAL4"/>
    <property type="match status" value="1"/>
</dbReference>
<feature type="domain" description="Zn(2)-C6 fungal-type" evidence="3">
    <location>
        <begin position="32"/>
        <end position="61"/>
    </location>
</feature>
<dbReference type="Pfam" id="PF00172">
    <property type="entry name" value="Zn_clus"/>
    <property type="match status" value="1"/>
</dbReference>
<evidence type="ECO:0000256" key="1">
    <source>
        <dbReference type="ARBA" id="ARBA00023242"/>
    </source>
</evidence>
<dbReference type="CDD" id="cd00067">
    <property type="entry name" value="GAL4"/>
    <property type="match status" value="1"/>
</dbReference>
<dbReference type="OrthoDB" id="5069333at2759"/>
<feature type="region of interest" description="Disordered" evidence="2">
    <location>
        <begin position="63"/>
        <end position="109"/>
    </location>
</feature>
<evidence type="ECO:0000259" key="3">
    <source>
        <dbReference type="PROSITE" id="PS50048"/>
    </source>
</evidence>
<keyword evidence="5" id="KW-1185">Reference proteome</keyword>
<dbReference type="PANTHER" id="PTHR46910">
    <property type="entry name" value="TRANSCRIPTION FACTOR PDR1"/>
    <property type="match status" value="1"/>
</dbReference>
<dbReference type="AlphaFoldDB" id="A0A8H6CNX6"/>
<dbReference type="GeneID" id="59293973"/>
<sequence length="848" mass="94036">MNLVSLASSYTTIMSFIQNETESTQQPSMRRSCGFCRSRKIRCSGQNICSACRERNIDCVYGREGSKGRPRGLTSKTAKRGTSQRVDSANSVPTMKNPPTPSPILDPSLNNFSTQVTRQTYQAFRPRERSCTQKMDTASKHTVAADLQQIFNRLFDAQGFERVETCPNAISALSRKNSETQTSIHSRDTLPRPAITYEEPLRVLIKDFVEMVALQFGDLACDQAVDDDDDGSRLFKRCLALDDTQNMFDQPTEAQNPLLDYNDHQTLQMVDVWFSHHPLAVIVSKTLLLRSCRDGARDNILLAVILADVKFAENDSEARDKGIEIFRWANSKFFDISGTNVDLVTVQALTLLGWYELCAARARRAICYFLHASNLVTSLQAPTIRLNQINGLDIGEVEAELARGIRWITFSVILWAFMQMDAPIMELLPSSSSTSFPPIDETFSKVFALDSASDNISTLPCQAKTIRDLWPISHVASTTAHIYALYPRKQILAEPSKRASWHTRTLRQLQRLSSPLQNTPEDVSTLCSKVRHVLVGALELFEPHAGCEISQSIVLSTYHTMIVHFLFPRSPDLRGSIPVTDSLIEDMSRSARALLEVSAALERPQDSGRMTMDLCPCTIAEVLVLGLDACGRALAYFQSRSRLNVEPEASLVSAKNEELSSLASALLVLSKHGNLRQAKRTKAVKKQLKQVVQTFQELNPNTTQMFDFSTNDSFLSGEYPVLNRPPDFNLGITHSLTNSTSSAVSRESSTKDMMFPPFGPFSGKNMDNVSAGDLTPFPDQNAVGTDWPEIDLMGFGGTGPTIAGDFGGYDFPEIGNGNFDTEAGPDALSDDHGKYVRGRNFDDSGFRS</sequence>
<protein>
    <recommendedName>
        <fullName evidence="3">Zn(2)-C6 fungal-type domain-containing protein</fullName>
    </recommendedName>
</protein>
<dbReference type="PANTHER" id="PTHR46910:SF40">
    <property type="entry name" value="ZN(II)2CYS6 TRANSCRIPTION FACTOR (EUROFUNG)"/>
    <property type="match status" value="1"/>
</dbReference>
<reference evidence="4 5" key="1">
    <citation type="journal article" date="2020" name="Genomics">
        <title>Complete, high-quality genomes from long-read metagenomic sequencing of two wolf lichen thalli reveals enigmatic genome architecture.</title>
        <authorList>
            <person name="McKenzie S.K."/>
            <person name="Walston R.F."/>
            <person name="Allen J.L."/>
        </authorList>
    </citation>
    <scope>NUCLEOTIDE SEQUENCE [LARGE SCALE GENOMIC DNA]</scope>
    <source>
        <strain evidence="4">WasteWater2</strain>
    </source>
</reference>
<evidence type="ECO:0000256" key="2">
    <source>
        <dbReference type="SAM" id="MobiDB-lite"/>
    </source>
</evidence>
<dbReference type="RefSeq" id="XP_037158885.1">
    <property type="nucleotide sequence ID" value="XM_037314209.1"/>
</dbReference>
<accession>A0A8H6CNX6</accession>
<feature type="region of interest" description="Disordered" evidence="2">
    <location>
        <begin position="816"/>
        <end position="848"/>
    </location>
</feature>
<evidence type="ECO:0000313" key="4">
    <source>
        <dbReference type="EMBL" id="KAF6226734.1"/>
    </source>
</evidence>
<feature type="compositionally biased region" description="Basic and acidic residues" evidence="2">
    <location>
        <begin position="829"/>
        <end position="848"/>
    </location>
</feature>